<keyword evidence="2 4" id="KW-0863">Zinc-finger</keyword>
<reference evidence="7" key="2">
    <citation type="submission" date="2010-04" db="EMBL/GenBank/DDBJ databases">
        <authorList>
            <person name="Buell R."/>
            <person name="Hamilton J."/>
            <person name="Hostetler J."/>
        </authorList>
    </citation>
    <scope>NUCLEOTIDE SEQUENCE [LARGE SCALE GENOMIC DNA]</scope>
    <source>
        <strain evidence="7">DAOM:BR144</strain>
    </source>
</reference>
<dbReference type="InParanoid" id="K3WAH0"/>
<evidence type="ECO:0000259" key="5">
    <source>
        <dbReference type="PROSITE" id="PS50178"/>
    </source>
</evidence>
<dbReference type="STRING" id="431595.K3WAH0"/>
<feature type="domain" description="FYVE-type" evidence="5">
    <location>
        <begin position="423"/>
        <end position="457"/>
    </location>
</feature>
<dbReference type="eggNOG" id="ENOG502QR2N">
    <property type="taxonomic scope" value="Eukaryota"/>
</dbReference>
<dbReference type="InterPro" id="IPR000306">
    <property type="entry name" value="Znf_FYVE"/>
</dbReference>
<dbReference type="InterPro" id="IPR013083">
    <property type="entry name" value="Znf_RING/FYVE/PHD"/>
</dbReference>
<dbReference type="InterPro" id="IPR052727">
    <property type="entry name" value="Rab4/Rab5_effector"/>
</dbReference>
<evidence type="ECO:0000256" key="1">
    <source>
        <dbReference type="ARBA" id="ARBA00022723"/>
    </source>
</evidence>
<evidence type="ECO:0000256" key="4">
    <source>
        <dbReference type="PROSITE-ProRule" id="PRU00091"/>
    </source>
</evidence>
<dbReference type="VEuPathDB" id="FungiDB:PYU1_G001959"/>
<protein>
    <recommendedName>
        <fullName evidence="5">FYVE-type domain-containing protein</fullName>
    </recommendedName>
</protein>
<dbReference type="Gene3D" id="3.30.40.10">
    <property type="entry name" value="Zinc/RING finger domain, C3HC4 (zinc finger)"/>
    <property type="match status" value="1"/>
</dbReference>
<dbReference type="HOGENOM" id="CLU_562030_0_0_1"/>
<dbReference type="SUPFAM" id="SSF57903">
    <property type="entry name" value="FYVE/PHD zinc finger"/>
    <property type="match status" value="1"/>
</dbReference>
<dbReference type="SMART" id="SM00064">
    <property type="entry name" value="FYVE"/>
    <property type="match status" value="1"/>
</dbReference>
<dbReference type="Proteomes" id="UP000019132">
    <property type="component" value="Unassembled WGS sequence"/>
</dbReference>
<keyword evidence="3" id="KW-0862">Zinc</keyword>
<dbReference type="InterPro" id="IPR023393">
    <property type="entry name" value="START-like_dom_sf"/>
</dbReference>
<accession>K3WAH0</accession>
<reference evidence="6" key="3">
    <citation type="submission" date="2015-02" db="UniProtKB">
        <authorList>
            <consortium name="EnsemblProtists"/>
        </authorList>
    </citation>
    <scope>IDENTIFICATION</scope>
    <source>
        <strain evidence="6">DAOM BR144</strain>
    </source>
</reference>
<dbReference type="InterPro" id="IPR017455">
    <property type="entry name" value="Znf_FYVE-rel"/>
</dbReference>
<dbReference type="PANTHER" id="PTHR13510">
    <property type="entry name" value="FYVE-FINGER-CONTAINING RAB5 EFFECTOR PROTEIN RABENOSYN-5-RELATED"/>
    <property type="match status" value="1"/>
</dbReference>
<organism evidence="6 7">
    <name type="scientific">Globisporangium ultimum (strain ATCC 200006 / CBS 805.95 / DAOM BR144)</name>
    <name type="common">Pythium ultimum</name>
    <dbReference type="NCBI Taxonomy" id="431595"/>
    <lineage>
        <taxon>Eukaryota</taxon>
        <taxon>Sar</taxon>
        <taxon>Stramenopiles</taxon>
        <taxon>Oomycota</taxon>
        <taxon>Peronosporomycetes</taxon>
        <taxon>Pythiales</taxon>
        <taxon>Pythiaceae</taxon>
        <taxon>Globisporangium</taxon>
    </lineage>
</organism>
<dbReference type="PROSITE" id="PS50178">
    <property type="entry name" value="ZF_FYVE"/>
    <property type="match status" value="1"/>
</dbReference>
<dbReference type="EnsemblProtists" id="PYU1_T001961">
    <property type="protein sequence ID" value="PYU1_T001961"/>
    <property type="gene ID" value="PYU1_G001959"/>
</dbReference>
<evidence type="ECO:0000256" key="2">
    <source>
        <dbReference type="ARBA" id="ARBA00022771"/>
    </source>
</evidence>
<keyword evidence="1" id="KW-0479">Metal-binding</keyword>
<evidence type="ECO:0000313" key="6">
    <source>
        <dbReference type="EnsemblProtists" id="PYU1_T001961"/>
    </source>
</evidence>
<reference evidence="7" key="1">
    <citation type="journal article" date="2010" name="Genome Biol.">
        <title>Genome sequence of the necrotrophic plant pathogen Pythium ultimum reveals original pathogenicity mechanisms and effector repertoire.</title>
        <authorList>
            <person name="Levesque C.A."/>
            <person name="Brouwer H."/>
            <person name="Cano L."/>
            <person name="Hamilton J.P."/>
            <person name="Holt C."/>
            <person name="Huitema E."/>
            <person name="Raffaele S."/>
            <person name="Robideau G.P."/>
            <person name="Thines M."/>
            <person name="Win J."/>
            <person name="Zerillo M.M."/>
            <person name="Beakes G.W."/>
            <person name="Boore J.L."/>
            <person name="Busam D."/>
            <person name="Dumas B."/>
            <person name="Ferriera S."/>
            <person name="Fuerstenberg S.I."/>
            <person name="Gachon C.M."/>
            <person name="Gaulin E."/>
            <person name="Govers F."/>
            <person name="Grenville-Briggs L."/>
            <person name="Horner N."/>
            <person name="Hostetler J."/>
            <person name="Jiang R.H."/>
            <person name="Johnson J."/>
            <person name="Krajaejun T."/>
            <person name="Lin H."/>
            <person name="Meijer H.J."/>
            <person name="Moore B."/>
            <person name="Morris P."/>
            <person name="Phuntmart V."/>
            <person name="Puiu D."/>
            <person name="Shetty J."/>
            <person name="Stajich J.E."/>
            <person name="Tripathy S."/>
            <person name="Wawra S."/>
            <person name="van West P."/>
            <person name="Whitty B.R."/>
            <person name="Coutinho P.M."/>
            <person name="Henrissat B."/>
            <person name="Martin F."/>
            <person name="Thomas P.D."/>
            <person name="Tyler B.M."/>
            <person name="De Vries R.P."/>
            <person name="Kamoun S."/>
            <person name="Yandell M."/>
            <person name="Tisserat N."/>
            <person name="Buell C.R."/>
        </authorList>
    </citation>
    <scope>NUCLEOTIDE SEQUENCE</scope>
    <source>
        <strain evidence="7">DAOM:BR144</strain>
    </source>
</reference>
<sequence>MAGRPRNHASAATGTTSFTVFQVPSAAAMASAAPLPPAGPAANAYDSSSIASTVSSGASFDGMSGFSERGNGANAGAGGVADVFVPMDNAYYTNSARGHRNSFAAMNRVGVPATAPSTQSSDARGGVGWMRTGRIIRVKDTGESFRFPLEDDLLPRITLTPEQYEVLKQRAIKLAEQSINSSHLWMENPTLSPQLKNQSWKVHLEKKNCVIYRQKDNDTKKTAASRNALVRAKLDCTLDELTYALNCDNTDDQRILMAHLYQEGFLDAAVLHVAETATFEDPFQFLGVKWFAFQSSVDSMFSVRDSLVVEFCKTFRDPSGQKILARITQSINMNDYKGVERSFGFARSSSTRVDLFRSLGPGSGKVDASLSSAMQFGSKTTPSWVANRVVSALHNLVININTCADAKYIVKSRLITNKAWVPNNERPACSVCFKSFNLLRSRHHCRVCAEIMCTSCTMELSVLSSKLPPSMRPETGTNMIISSENV</sequence>
<dbReference type="InterPro" id="IPR011011">
    <property type="entry name" value="Znf_FYVE_PHD"/>
</dbReference>
<proteinExistence type="predicted"/>
<evidence type="ECO:0000313" key="7">
    <source>
        <dbReference type="Proteomes" id="UP000019132"/>
    </source>
</evidence>
<dbReference type="AlphaFoldDB" id="K3WAH0"/>
<dbReference type="OMA" id="NINTCAD"/>
<dbReference type="GO" id="GO:0008270">
    <property type="term" value="F:zinc ion binding"/>
    <property type="evidence" value="ECO:0007669"/>
    <property type="project" value="UniProtKB-KW"/>
</dbReference>
<evidence type="ECO:0000256" key="3">
    <source>
        <dbReference type="ARBA" id="ARBA00022833"/>
    </source>
</evidence>
<dbReference type="Pfam" id="PF01363">
    <property type="entry name" value="FYVE"/>
    <property type="match status" value="1"/>
</dbReference>
<dbReference type="PANTHER" id="PTHR13510:SF44">
    <property type="entry name" value="RABENOSYN-5"/>
    <property type="match status" value="1"/>
</dbReference>
<dbReference type="Gene3D" id="3.30.530.20">
    <property type="match status" value="1"/>
</dbReference>
<dbReference type="EMBL" id="GL376634">
    <property type="status" value="NOT_ANNOTATED_CDS"/>
    <property type="molecule type" value="Genomic_DNA"/>
</dbReference>
<name>K3WAH0_GLOUD</name>
<keyword evidence="7" id="KW-1185">Reference proteome</keyword>